<accession>A0A1F6D163</accession>
<dbReference type="PROSITE" id="PS00938">
    <property type="entry name" value="IF3"/>
    <property type="match status" value="1"/>
</dbReference>
<dbReference type="GO" id="GO:0003743">
    <property type="term" value="F:translation initiation factor activity"/>
    <property type="evidence" value="ECO:0007669"/>
    <property type="project" value="UniProtKB-UniRule"/>
</dbReference>
<sequence>MSDSTRINKHIRAAELRVLGADGANLGVLSLKDALAAAEAAGLDLIEISPMATPPVAKIMDYGKFQYEQKKKLREAKAKSHVTETKSAQVKIGTGEHDLNLKARRVSNWLGEGHRVKVDLFLWGRYKYMEFNFLKERLERFLHLITEEYKIADAIKKSPKGLSVTLERSKGEKKEKGTSEGQEKKA</sequence>
<dbReference type="GO" id="GO:0016020">
    <property type="term" value="C:membrane"/>
    <property type="evidence" value="ECO:0007669"/>
    <property type="project" value="TreeGrafter"/>
</dbReference>
<keyword evidence="2 5" id="KW-0396">Initiation factor</keyword>
<feature type="domain" description="Translation initiation factor 3 N-terminal" evidence="8">
    <location>
        <begin position="7"/>
        <end position="76"/>
    </location>
</feature>
<dbReference type="SUPFAM" id="SSF55200">
    <property type="entry name" value="Translation initiation factor IF3, C-terminal domain"/>
    <property type="match status" value="1"/>
</dbReference>
<proteinExistence type="inferred from homology"/>
<dbReference type="InterPro" id="IPR019813">
    <property type="entry name" value="Translation_initiation_fac3_CS"/>
</dbReference>
<evidence type="ECO:0000256" key="3">
    <source>
        <dbReference type="ARBA" id="ARBA00022917"/>
    </source>
</evidence>
<evidence type="ECO:0000256" key="1">
    <source>
        <dbReference type="ARBA" id="ARBA00005439"/>
    </source>
</evidence>
<dbReference type="Pfam" id="PF05198">
    <property type="entry name" value="IF3_N"/>
    <property type="match status" value="1"/>
</dbReference>
<dbReference type="FunFam" id="3.10.20.80:FF:000001">
    <property type="entry name" value="Translation initiation factor IF-3"/>
    <property type="match status" value="1"/>
</dbReference>
<evidence type="ECO:0000256" key="6">
    <source>
        <dbReference type="SAM" id="MobiDB-lite"/>
    </source>
</evidence>
<dbReference type="GO" id="GO:0043022">
    <property type="term" value="F:ribosome binding"/>
    <property type="evidence" value="ECO:0007669"/>
    <property type="project" value="TreeGrafter"/>
</dbReference>
<dbReference type="PANTHER" id="PTHR10938:SF0">
    <property type="entry name" value="TRANSLATION INITIATION FACTOR IF-3, MITOCHONDRIAL"/>
    <property type="match status" value="1"/>
</dbReference>
<evidence type="ECO:0000313" key="9">
    <source>
        <dbReference type="EMBL" id="OGG55169.1"/>
    </source>
</evidence>
<dbReference type="InterPro" id="IPR036787">
    <property type="entry name" value="T_IF-3_N_sf"/>
</dbReference>
<evidence type="ECO:0000259" key="8">
    <source>
        <dbReference type="Pfam" id="PF05198"/>
    </source>
</evidence>
<gene>
    <name evidence="9" type="ORF">A3D62_02570</name>
</gene>
<dbReference type="Gene3D" id="3.10.20.80">
    <property type="entry name" value="Translation initiation factor 3 (IF-3), N-terminal domain"/>
    <property type="match status" value="1"/>
</dbReference>
<comment type="similarity">
    <text evidence="1 5">Belongs to the IF-3 family.</text>
</comment>
<dbReference type="InterPro" id="IPR019814">
    <property type="entry name" value="Translation_initiation_fac_3_N"/>
</dbReference>
<comment type="caution">
    <text evidence="9">The sequence shown here is derived from an EMBL/GenBank/DDBJ whole genome shotgun (WGS) entry which is preliminary data.</text>
</comment>
<comment type="function">
    <text evidence="5">IF-3 binds to the 30S ribosomal subunit and shifts the equilibrium between 70S ribosomes and their 50S and 30S subunits in favor of the free subunits, thus enhancing the availability of 30S subunits on which protein synthesis initiation begins.</text>
</comment>
<feature type="region of interest" description="Disordered" evidence="6">
    <location>
        <begin position="163"/>
        <end position="186"/>
    </location>
</feature>
<comment type="subcellular location">
    <subcellularLocation>
        <location evidence="5">Cytoplasm</location>
    </subcellularLocation>
</comment>
<dbReference type="Pfam" id="PF00707">
    <property type="entry name" value="IF3_C"/>
    <property type="match status" value="1"/>
</dbReference>
<evidence type="ECO:0000256" key="4">
    <source>
        <dbReference type="NCBIfam" id="TIGR00168"/>
    </source>
</evidence>
<comment type="subunit">
    <text evidence="5">Monomer.</text>
</comment>
<dbReference type="InterPro" id="IPR019815">
    <property type="entry name" value="Translation_initiation_fac_3_C"/>
</dbReference>
<dbReference type="NCBIfam" id="TIGR00168">
    <property type="entry name" value="infC"/>
    <property type="match status" value="1"/>
</dbReference>
<evidence type="ECO:0000256" key="5">
    <source>
        <dbReference type="RuleBase" id="RU000646"/>
    </source>
</evidence>
<evidence type="ECO:0000256" key="2">
    <source>
        <dbReference type="ARBA" id="ARBA00022540"/>
    </source>
</evidence>
<dbReference type="SUPFAM" id="SSF54364">
    <property type="entry name" value="Translation initiation factor IF3, N-terminal domain"/>
    <property type="match status" value="1"/>
</dbReference>
<feature type="compositionally biased region" description="Basic and acidic residues" evidence="6">
    <location>
        <begin position="167"/>
        <end position="186"/>
    </location>
</feature>
<dbReference type="EMBL" id="MFLC01000012">
    <property type="protein sequence ID" value="OGG55169.1"/>
    <property type="molecule type" value="Genomic_DNA"/>
</dbReference>
<protein>
    <recommendedName>
        <fullName evidence="4 5">Translation initiation factor IF-3</fullName>
    </recommendedName>
</protein>
<organism evidence="9 10">
    <name type="scientific">Candidatus Kaiserbacteria bacterium RIFCSPHIGHO2_02_FULL_49_11</name>
    <dbReference type="NCBI Taxonomy" id="1798489"/>
    <lineage>
        <taxon>Bacteria</taxon>
        <taxon>Candidatus Kaiseribacteriota</taxon>
    </lineage>
</organism>
<feature type="domain" description="Translation initiation factor 3 C-terminal" evidence="7">
    <location>
        <begin position="84"/>
        <end position="166"/>
    </location>
</feature>
<dbReference type="Gene3D" id="3.30.110.10">
    <property type="entry name" value="Translation initiation factor 3 (IF-3), C-terminal domain"/>
    <property type="match status" value="1"/>
</dbReference>
<evidence type="ECO:0000313" key="10">
    <source>
        <dbReference type="Proteomes" id="UP000177659"/>
    </source>
</evidence>
<dbReference type="AlphaFoldDB" id="A0A1F6D163"/>
<dbReference type="GO" id="GO:0032790">
    <property type="term" value="P:ribosome disassembly"/>
    <property type="evidence" value="ECO:0007669"/>
    <property type="project" value="TreeGrafter"/>
</dbReference>
<dbReference type="InterPro" id="IPR036788">
    <property type="entry name" value="T_IF-3_C_sf"/>
</dbReference>
<keyword evidence="3 5" id="KW-0648">Protein biosynthesis</keyword>
<name>A0A1F6D163_9BACT</name>
<dbReference type="GO" id="GO:0005829">
    <property type="term" value="C:cytosol"/>
    <property type="evidence" value="ECO:0007669"/>
    <property type="project" value="TreeGrafter"/>
</dbReference>
<dbReference type="InterPro" id="IPR001288">
    <property type="entry name" value="Translation_initiation_fac_3"/>
</dbReference>
<evidence type="ECO:0000259" key="7">
    <source>
        <dbReference type="Pfam" id="PF00707"/>
    </source>
</evidence>
<dbReference type="Proteomes" id="UP000177659">
    <property type="component" value="Unassembled WGS sequence"/>
</dbReference>
<reference evidence="9 10" key="1">
    <citation type="journal article" date="2016" name="Nat. Commun.">
        <title>Thousands of microbial genomes shed light on interconnected biogeochemical processes in an aquifer system.</title>
        <authorList>
            <person name="Anantharaman K."/>
            <person name="Brown C.T."/>
            <person name="Hug L.A."/>
            <person name="Sharon I."/>
            <person name="Castelle C.J."/>
            <person name="Probst A.J."/>
            <person name="Thomas B.C."/>
            <person name="Singh A."/>
            <person name="Wilkins M.J."/>
            <person name="Karaoz U."/>
            <person name="Brodie E.L."/>
            <person name="Williams K.H."/>
            <person name="Hubbard S.S."/>
            <person name="Banfield J.F."/>
        </authorList>
    </citation>
    <scope>NUCLEOTIDE SEQUENCE [LARGE SCALE GENOMIC DNA]</scope>
</reference>
<dbReference type="PANTHER" id="PTHR10938">
    <property type="entry name" value="TRANSLATION INITIATION FACTOR IF-3"/>
    <property type="match status" value="1"/>
</dbReference>